<organism evidence="1 2">
    <name type="scientific">Cytobacillus firmus</name>
    <name type="common">Bacillus firmus</name>
    <dbReference type="NCBI Taxonomy" id="1399"/>
    <lineage>
        <taxon>Bacteria</taxon>
        <taxon>Bacillati</taxon>
        <taxon>Bacillota</taxon>
        <taxon>Bacilli</taxon>
        <taxon>Bacillales</taxon>
        <taxon>Bacillaceae</taxon>
        <taxon>Cytobacillus</taxon>
    </lineage>
</organism>
<sequence>MLILKEDAMKHNFRMRRLCFFDYESKAFLSRRKHPFMLSQNVRN</sequence>
<reference evidence="1 2" key="1">
    <citation type="journal article" date="2020" name="G3 (Bethesda)">
        <title>Whole Genome Sequencing and Comparative Genomics of Two Nematicidal Bacillus Strains Reveals a Wide Range of Possible Virulence Factors.</title>
        <authorList>
            <person name="Susic N."/>
            <person name="Janezic S."/>
            <person name="Rupnik M."/>
            <person name="Geric Stare B."/>
        </authorList>
    </citation>
    <scope>NUCLEOTIDE SEQUENCE [LARGE SCALE GENOMIC DNA]</scope>
    <source>
        <strain evidence="1 2">I-1582</strain>
    </source>
</reference>
<name>A0A800MTE5_CYTFI</name>
<dbReference type="AlphaFoldDB" id="A0A800MTE5"/>
<accession>A0A800MTE5</accession>
<evidence type="ECO:0000313" key="2">
    <source>
        <dbReference type="Proteomes" id="UP000465778"/>
    </source>
</evidence>
<dbReference type="EMBL" id="VDEM01000068">
    <property type="protein sequence ID" value="KAF0822139.1"/>
    <property type="molecule type" value="Genomic_DNA"/>
</dbReference>
<proteinExistence type="predicted"/>
<protein>
    <submittedName>
        <fullName evidence="1">Uncharacterized protein</fullName>
    </submittedName>
</protein>
<evidence type="ECO:0000313" key="1">
    <source>
        <dbReference type="EMBL" id="KAF0822139.1"/>
    </source>
</evidence>
<gene>
    <name evidence="1" type="ORF">KIS1582_4098</name>
</gene>
<comment type="caution">
    <text evidence="1">The sequence shown here is derived from an EMBL/GenBank/DDBJ whole genome shotgun (WGS) entry which is preliminary data.</text>
</comment>
<dbReference type="Proteomes" id="UP000465778">
    <property type="component" value="Unassembled WGS sequence"/>
</dbReference>